<sequence length="531" mass="60510">MSKCSGLLRQMLEVDERKRIRMEELVKHPWVTENNSISVLRQPILQNVTLEPPHTSVVNYMKMMFNYKEKDILTALEERKVNAIAATYSLLHKRVEAGFHLAGFSMETLPVKKEASIYSIPRIGREVILQDNNVYVTESENMDNRVFKPESYRNYIQYLKDSRQRTNPKFKQRENSFIRRIKAKGNIPKPYHSFDLGQRSKTDMDSPDEHPNFRLTFSPTHEKLYEWGPEGVVQKDKGENHSNKTKDVRVGVKESKELKEKDGSGSSESSIPPINSTDTLNSNKQHSTPPPPPNTSHGQRKDGNDSLQSPASLSSEKFPNLNNGKTLPNSPKPQSPVRLQRNQRAMSEPMATTEKEHFAFSLADPCPSEAWGPFQKQKSKLYKGSSFVLNRSKTIYAHPISSQKFLTPRENFRTFDDIRQATIIGKGRLLVERIKPRINTGLDTLNKPKAHTARKVRPVFPDVVSSAKPRSKSETGHYNTDEKETTHEAVTPLPDVIEPIKGTAIVPPVERIIADDETPMMRIRITSCFKQ</sequence>
<feature type="compositionally biased region" description="Basic and acidic residues" evidence="1">
    <location>
        <begin position="233"/>
        <end position="263"/>
    </location>
</feature>
<evidence type="ECO:0000313" key="3">
    <source>
        <dbReference type="Proteomes" id="UP001217089"/>
    </source>
</evidence>
<feature type="region of interest" description="Disordered" evidence="1">
    <location>
        <begin position="232"/>
        <end position="351"/>
    </location>
</feature>
<dbReference type="SUPFAM" id="SSF56112">
    <property type="entry name" value="Protein kinase-like (PK-like)"/>
    <property type="match status" value="1"/>
</dbReference>
<keyword evidence="3" id="KW-1185">Reference proteome</keyword>
<dbReference type="EMBL" id="JARBDR010000337">
    <property type="protein sequence ID" value="KAJ8315544.1"/>
    <property type="molecule type" value="Genomic_DNA"/>
</dbReference>
<feature type="region of interest" description="Disordered" evidence="1">
    <location>
        <begin position="463"/>
        <end position="490"/>
    </location>
</feature>
<protein>
    <submittedName>
        <fullName evidence="2">Uncharacterized protein</fullName>
    </submittedName>
</protein>
<evidence type="ECO:0000256" key="1">
    <source>
        <dbReference type="SAM" id="MobiDB-lite"/>
    </source>
</evidence>
<proteinExistence type="predicted"/>
<organism evidence="2 3">
    <name type="scientific">Tegillarca granosa</name>
    <name type="common">Malaysian cockle</name>
    <name type="synonym">Anadara granosa</name>
    <dbReference type="NCBI Taxonomy" id="220873"/>
    <lineage>
        <taxon>Eukaryota</taxon>
        <taxon>Metazoa</taxon>
        <taxon>Spiralia</taxon>
        <taxon>Lophotrochozoa</taxon>
        <taxon>Mollusca</taxon>
        <taxon>Bivalvia</taxon>
        <taxon>Autobranchia</taxon>
        <taxon>Pteriomorphia</taxon>
        <taxon>Arcoida</taxon>
        <taxon>Arcoidea</taxon>
        <taxon>Arcidae</taxon>
        <taxon>Tegillarca</taxon>
    </lineage>
</organism>
<gene>
    <name evidence="2" type="ORF">KUTeg_007694</name>
</gene>
<dbReference type="InterPro" id="IPR011009">
    <property type="entry name" value="Kinase-like_dom_sf"/>
</dbReference>
<feature type="compositionally biased region" description="Polar residues" evidence="1">
    <location>
        <begin position="305"/>
        <end position="329"/>
    </location>
</feature>
<feature type="region of interest" description="Disordered" evidence="1">
    <location>
        <begin position="188"/>
        <end position="217"/>
    </location>
</feature>
<accession>A0ABQ9FE17</accession>
<feature type="compositionally biased region" description="Basic and acidic residues" evidence="1">
    <location>
        <begin position="198"/>
        <end position="212"/>
    </location>
</feature>
<evidence type="ECO:0000313" key="2">
    <source>
        <dbReference type="EMBL" id="KAJ8315544.1"/>
    </source>
</evidence>
<name>A0ABQ9FE17_TEGGR</name>
<comment type="caution">
    <text evidence="2">The sequence shown here is derived from an EMBL/GenBank/DDBJ whole genome shotgun (WGS) entry which is preliminary data.</text>
</comment>
<feature type="compositionally biased region" description="Polar residues" evidence="1">
    <location>
        <begin position="272"/>
        <end position="287"/>
    </location>
</feature>
<reference evidence="2 3" key="1">
    <citation type="submission" date="2022-12" db="EMBL/GenBank/DDBJ databases">
        <title>Chromosome-level genome of Tegillarca granosa.</title>
        <authorList>
            <person name="Kim J."/>
        </authorList>
    </citation>
    <scope>NUCLEOTIDE SEQUENCE [LARGE SCALE GENOMIC DNA]</scope>
    <source>
        <strain evidence="2">Teg-2019</strain>
        <tissue evidence="2">Adductor muscle</tissue>
    </source>
</reference>
<dbReference type="Proteomes" id="UP001217089">
    <property type="component" value="Unassembled WGS sequence"/>
</dbReference>
<dbReference type="Gene3D" id="1.10.510.10">
    <property type="entry name" value="Transferase(Phosphotransferase) domain 1"/>
    <property type="match status" value="1"/>
</dbReference>
<feature type="compositionally biased region" description="Basic and acidic residues" evidence="1">
    <location>
        <begin position="471"/>
        <end position="487"/>
    </location>
</feature>